<evidence type="ECO:0000256" key="3">
    <source>
        <dbReference type="ARBA" id="ARBA00022737"/>
    </source>
</evidence>
<keyword evidence="1" id="KW-0147">Chitin-binding</keyword>
<reference evidence="9" key="1">
    <citation type="submission" date="2020-05" db="UniProtKB">
        <authorList>
            <consortium name="EnsemblMetazoa"/>
        </authorList>
    </citation>
    <scope>IDENTIFICATION</scope>
    <source>
        <strain evidence="9">USDA</strain>
    </source>
</reference>
<dbReference type="OrthoDB" id="8018360at2759"/>
<dbReference type="AlphaFoldDB" id="A0A1I8PSU3"/>
<feature type="chain" id="PRO_5009327141" description="Chitin-binding type-2 domain-containing protein" evidence="7">
    <location>
        <begin position="25"/>
        <end position="678"/>
    </location>
</feature>
<dbReference type="PROSITE" id="PS50940">
    <property type="entry name" value="CHIT_BIND_II"/>
    <property type="match status" value="3"/>
</dbReference>
<evidence type="ECO:0000256" key="1">
    <source>
        <dbReference type="ARBA" id="ARBA00022669"/>
    </source>
</evidence>
<dbReference type="InterPro" id="IPR051940">
    <property type="entry name" value="Chitin_bind-dev_reg"/>
</dbReference>
<protein>
    <recommendedName>
        <fullName evidence="8">Chitin-binding type-2 domain-containing protein</fullName>
    </recommendedName>
</protein>
<keyword evidence="10" id="KW-1185">Reference proteome</keyword>
<feature type="compositionally biased region" description="Basic and acidic residues" evidence="6">
    <location>
        <begin position="219"/>
        <end position="236"/>
    </location>
</feature>
<dbReference type="InterPro" id="IPR002557">
    <property type="entry name" value="Chitin-bd_dom"/>
</dbReference>
<dbReference type="InterPro" id="IPR036508">
    <property type="entry name" value="Chitin-bd_dom_sf"/>
</dbReference>
<evidence type="ECO:0000256" key="6">
    <source>
        <dbReference type="SAM" id="MobiDB-lite"/>
    </source>
</evidence>
<evidence type="ECO:0000256" key="7">
    <source>
        <dbReference type="SAM" id="SignalP"/>
    </source>
</evidence>
<dbReference type="SMART" id="SM00494">
    <property type="entry name" value="ChtBD2"/>
    <property type="match status" value="4"/>
</dbReference>
<dbReference type="SUPFAM" id="SSF57625">
    <property type="entry name" value="Invertebrate chitin-binding proteins"/>
    <property type="match status" value="4"/>
</dbReference>
<dbReference type="EnsemblMetazoa" id="SCAU010823-RB">
    <property type="protein sequence ID" value="SCAU010823-PB"/>
    <property type="gene ID" value="SCAU010823"/>
</dbReference>
<feature type="domain" description="Chitin-binding type-2" evidence="8">
    <location>
        <begin position="458"/>
        <end position="505"/>
    </location>
</feature>
<dbReference type="Pfam" id="PF01607">
    <property type="entry name" value="CBM_14"/>
    <property type="match status" value="3"/>
</dbReference>
<evidence type="ECO:0000313" key="10">
    <source>
        <dbReference type="Proteomes" id="UP000095300"/>
    </source>
</evidence>
<dbReference type="Gene3D" id="2.170.140.10">
    <property type="entry name" value="Chitin binding domain"/>
    <property type="match status" value="3"/>
</dbReference>
<dbReference type="GO" id="GO:0005576">
    <property type="term" value="C:extracellular region"/>
    <property type="evidence" value="ECO:0007669"/>
    <property type="project" value="InterPro"/>
</dbReference>
<accession>A0A1I8PSU3</accession>
<keyword evidence="5" id="KW-0325">Glycoprotein</keyword>
<evidence type="ECO:0000259" key="8">
    <source>
        <dbReference type="PROSITE" id="PS50940"/>
    </source>
</evidence>
<name>A0A1I8PSU3_STOCA</name>
<sequence>MRNCAYIIVVVACFWQHFVQEINAHNFQEQIQHLRSGNGYQQQSQSSQYTVHYNQPLPHHWSIQNGFIPNEVGPEFLQPDLDQGHITYVDVANPFDIGSQYQHQIYYATDNGVDYYGLQSQAQDGLTQQQEQSLTGYKNRRFMDQSLATTRESNEQLNNPGQRRAYDNARNSHLQMRTCAGFQCYNAKQFSEKQSQPRAQERQPNHNQLTLPVKYDAPTPKEEQRQRELYDERQQEHQIFTSPAKYYDSGEEPEKVQRQRQEELHYNVPEKNIITQTDISHYYIPITKDQNQLFCQGTQCSAPDIRQEIGQSRHGVASGPHAPLPQMRIISPKPVNDENIQSRNSYCPNGFFGLMTDPTDSSKFIDCSLTKAVQNSRNCSSNLGKFCKGKPDGIHAHPFECTKFITCTYGRLYETECAIKTDFDGVSCNHKYNVPCNRKSVEQLSDGKLFKALPSLENIKCLQGLDGVFPSPFNNRLYFKCFDGKMFKRTCGKGKFFSLSRKLCDINEYERSFDTALPSDLVLSKPFQKRDVQYQRKRRNSNASTGVNVIKCPQNMKGNFIHPFFNTNYVKCFDGVTEIERCLNGAIFSRHERKCIPCNDEISVNDGGIGYAMEKNRHNEDENLGVFCGPESKGYYPHPTNWRKYVICHKGVVTVNLCPKNKIFDIDLEKCVEYENKI</sequence>
<feature type="region of interest" description="Disordered" evidence="6">
    <location>
        <begin position="191"/>
        <end position="258"/>
    </location>
</feature>
<dbReference type="PANTHER" id="PTHR23301:SF0">
    <property type="entry name" value="CHITIN-BINDING TYPE-2 DOMAIN-CONTAINING PROTEIN-RELATED"/>
    <property type="match status" value="1"/>
</dbReference>
<evidence type="ECO:0000256" key="4">
    <source>
        <dbReference type="ARBA" id="ARBA00023157"/>
    </source>
</evidence>
<evidence type="ECO:0000313" key="9">
    <source>
        <dbReference type="EnsemblMetazoa" id="SCAU010823-PB"/>
    </source>
</evidence>
<keyword evidence="3" id="KW-0677">Repeat</keyword>
<dbReference type="PANTHER" id="PTHR23301">
    <property type="entry name" value="CHITIN BINDING PERITROPHIN-A"/>
    <property type="match status" value="1"/>
</dbReference>
<dbReference type="VEuPathDB" id="VectorBase:SCAU010823"/>
<gene>
    <name evidence="9" type="primary">106092408</name>
</gene>
<feature type="signal peptide" evidence="7">
    <location>
        <begin position="1"/>
        <end position="24"/>
    </location>
</feature>
<proteinExistence type="predicted"/>
<feature type="domain" description="Chitin-binding type-2" evidence="8">
    <location>
        <begin position="384"/>
        <end position="438"/>
    </location>
</feature>
<evidence type="ECO:0000256" key="5">
    <source>
        <dbReference type="ARBA" id="ARBA00023180"/>
    </source>
</evidence>
<keyword evidence="4" id="KW-1015">Disulfide bond</keyword>
<evidence type="ECO:0000256" key="2">
    <source>
        <dbReference type="ARBA" id="ARBA00022729"/>
    </source>
</evidence>
<organism evidence="9 10">
    <name type="scientific">Stomoxys calcitrans</name>
    <name type="common">Stable fly</name>
    <name type="synonym">Conops calcitrans</name>
    <dbReference type="NCBI Taxonomy" id="35570"/>
    <lineage>
        <taxon>Eukaryota</taxon>
        <taxon>Metazoa</taxon>
        <taxon>Ecdysozoa</taxon>
        <taxon>Arthropoda</taxon>
        <taxon>Hexapoda</taxon>
        <taxon>Insecta</taxon>
        <taxon>Pterygota</taxon>
        <taxon>Neoptera</taxon>
        <taxon>Endopterygota</taxon>
        <taxon>Diptera</taxon>
        <taxon>Brachycera</taxon>
        <taxon>Muscomorpha</taxon>
        <taxon>Muscoidea</taxon>
        <taxon>Muscidae</taxon>
        <taxon>Stomoxys</taxon>
    </lineage>
</organism>
<dbReference type="GO" id="GO:0008061">
    <property type="term" value="F:chitin binding"/>
    <property type="evidence" value="ECO:0007669"/>
    <property type="project" value="UniProtKB-KW"/>
</dbReference>
<dbReference type="Proteomes" id="UP000095300">
    <property type="component" value="Unassembled WGS sequence"/>
</dbReference>
<feature type="domain" description="Chitin-binding type-2" evidence="8">
    <location>
        <begin position="625"/>
        <end position="678"/>
    </location>
</feature>
<keyword evidence="2 7" id="KW-0732">Signal</keyword>